<dbReference type="PANTHER" id="PTHR21859:SF56">
    <property type="entry name" value="SPATA31 DOMAIN-CONTAINING PROTEIN"/>
    <property type="match status" value="1"/>
</dbReference>
<evidence type="ECO:0000256" key="1">
    <source>
        <dbReference type="ARBA" id="ARBA00035009"/>
    </source>
</evidence>
<dbReference type="STRING" id="9402.L5K6W7"/>
<dbReference type="InParanoid" id="L5K6W7"/>
<feature type="region of interest" description="Disordered" evidence="2">
    <location>
        <begin position="162"/>
        <end position="181"/>
    </location>
</feature>
<accession>L5K6W7</accession>
<dbReference type="AlphaFoldDB" id="L5K6W7"/>
<dbReference type="InterPro" id="IPR039509">
    <property type="entry name" value="SPATA31"/>
</dbReference>
<keyword evidence="5" id="KW-1185">Reference proteome</keyword>
<protein>
    <submittedName>
        <fullName evidence="4">Protein FAM75A6</fullName>
    </submittedName>
</protein>
<dbReference type="Proteomes" id="UP000010552">
    <property type="component" value="Unassembled WGS sequence"/>
</dbReference>
<organism evidence="4 5">
    <name type="scientific">Pteropus alecto</name>
    <name type="common">Black flying fox</name>
    <dbReference type="NCBI Taxonomy" id="9402"/>
    <lineage>
        <taxon>Eukaryota</taxon>
        <taxon>Metazoa</taxon>
        <taxon>Chordata</taxon>
        <taxon>Craniata</taxon>
        <taxon>Vertebrata</taxon>
        <taxon>Euteleostomi</taxon>
        <taxon>Mammalia</taxon>
        <taxon>Eutheria</taxon>
        <taxon>Laurasiatheria</taxon>
        <taxon>Chiroptera</taxon>
        <taxon>Yinpterochiroptera</taxon>
        <taxon>Pteropodoidea</taxon>
        <taxon>Pteropodidae</taxon>
        <taxon>Pteropodinae</taxon>
        <taxon>Pteropus</taxon>
    </lineage>
</organism>
<feature type="domain" description="SPATA31" evidence="3">
    <location>
        <begin position="7"/>
        <end position="150"/>
    </location>
</feature>
<sequence length="181" mass="20250">MFMQHIHVAGLPHWMELSLELPQLDGEFPQAHHAQVKQGTFQPSAFTGESSRDAGKIGYRHPAMNPPRMDLDKDVGHNVGRIIKDVHRGSASCPVKVLEVSYEESERDLVKTSTMGPEKKYSENVLRVHSFRKSRQISEGRIPMDVHHSRIAANHALDLPRESYAHSEARNPACSKSGDPA</sequence>
<name>L5K6W7_PTEAL</name>
<dbReference type="Pfam" id="PF14650">
    <property type="entry name" value="FAM75"/>
    <property type="match status" value="1"/>
</dbReference>
<evidence type="ECO:0000313" key="4">
    <source>
        <dbReference type="EMBL" id="ELK07439.1"/>
    </source>
</evidence>
<comment type="similarity">
    <text evidence="1">Belongs to the SPATA31 family.</text>
</comment>
<evidence type="ECO:0000313" key="5">
    <source>
        <dbReference type="Proteomes" id="UP000010552"/>
    </source>
</evidence>
<evidence type="ECO:0000259" key="3">
    <source>
        <dbReference type="Pfam" id="PF14650"/>
    </source>
</evidence>
<dbReference type="EMBL" id="KB042329">
    <property type="protein sequence ID" value="ELK07439.1"/>
    <property type="molecule type" value="Genomic_DNA"/>
</dbReference>
<gene>
    <name evidence="4" type="ORF">PAL_GLEAN10000169</name>
</gene>
<evidence type="ECO:0000256" key="2">
    <source>
        <dbReference type="SAM" id="MobiDB-lite"/>
    </source>
</evidence>
<proteinExistence type="inferred from homology"/>
<dbReference type="PANTHER" id="PTHR21859">
    <property type="entry name" value="ACROSOME-SPECIFIC PROTEIN"/>
    <property type="match status" value="1"/>
</dbReference>
<reference evidence="5" key="1">
    <citation type="journal article" date="2013" name="Science">
        <title>Comparative analysis of bat genomes provides insight into the evolution of flight and immunity.</title>
        <authorList>
            <person name="Zhang G."/>
            <person name="Cowled C."/>
            <person name="Shi Z."/>
            <person name="Huang Z."/>
            <person name="Bishop-Lilly K.A."/>
            <person name="Fang X."/>
            <person name="Wynne J.W."/>
            <person name="Xiong Z."/>
            <person name="Baker M.L."/>
            <person name="Zhao W."/>
            <person name="Tachedjian M."/>
            <person name="Zhu Y."/>
            <person name="Zhou P."/>
            <person name="Jiang X."/>
            <person name="Ng J."/>
            <person name="Yang L."/>
            <person name="Wu L."/>
            <person name="Xiao J."/>
            <person name="Feng Y."/>
            <person name="Chen Y."/>
            <person name="Sun X."/>
            <person name="Zhang Y."/>
            <person name="Marsh G.A."/>
            <person name="Crameri G."/>
            <person name="Broder C.C."/>
            <person name="Frey K.G."/>
            <person name="Wang L.F."/>
            <person name="Wang J."/>
        </authorList>
    </citation>
    <scope>NUCLEOTIDE SEQUENCE [LARGE SCALE GENOMIC DNA]</scope>
</reference>